<sequence>MEKIILFTREPGGRCEPECSPSVFPGKAIRKQGWAGGLLSLVKEQKHYSPEVTGMNRTLR</sequence>
<gene>
    <name evidence="1" type="ORF">DCCM_4395</name>
</gene>
<name>A0A2L2XGK1_9FIRM</name>
<reference evidence="2" key="1">
    <citation type="submission" date="2018-02" db="EMBL/GenBank/DDBJ databases">
        <title>Genome sequence of Desulfocucumis palustris strain NAW-5.</title>
        <authorList>
            <person name="Watanabe M."/>
            <person name="Kojima H."/>
            <person name="Fukui M."/>
        </authorList>
    </citation>
    <scope>NUCLEOTIDE SEQUENCE [LARGE SCALE GENOMIC DNA]</scope>
    <source>
        <strain evidence="2">NAW-5</strain>
    </source>
</reference>
<dbReference type="AlphaFoldDB" id="A0A2L2XGK1"/>
<dbReference type="Proteomes" id="UP000239549">
    <property type="component" value="Unassembled WGS sequence"/>
</dbReference>
<organism evidence="1 2">
    <name type="scientific">Desulfocucumis palustris</name>
    <dbReference type="NCBI Taxonomy" id="1898651"/>
    <lineage>
        <taxon>Bacteria</taxon>
        <taxon>Bacillati</taxon>
        <taxon>Bacillota</taxon>
        <taxon>Clostridia</taxon>
        <taxon>Eubacteriales</taxon>
        <taxon>Desulfocucumaceae</taxon>
        <taxon>Desulfocucumis</taxon>
    </lineage>
</organism>
<accession>A0A2L2XGK1</accession>
<keyword evidence="2" id="KW-1185">Reference proteome</keyword>
<evidence type="ECO:0000313" key="1">
    <source>
        <dbReference type="EMBL" id="GBF35272.1"/>
    </source>
</evidence>
<protein>
    <submittedName>
        <fullName evidence="1">Uncharacterized protein</fullName>
    </submittedName>
</protein>
<evidence type="ECO:0000313" key="2">
    <source>
        <dbReference type="Proteomes" id="UP000239549"/>
    </source>
</evidence>
<dbReference type="EMBL" id="BFAV01000157">
    <property type="protein sequence ID" value="GBF35272.1"/>
    <property type="molecule type" value="Genomic_DNA"/>
</dbReference>
<comment type="caution">
    <text evidence="1">The sequence shown here is derived from an EMBL/GenBank/DDBJ whole genome shotgun (WGS) entry which is preliminary data.</text>
</comment>
<proteinExistence type="predicted"/>